<evidence type="ECO:0000313" key="2">
    <source>
        <dbReference type="Proteomes" id="UP000466445"/>
    </source>
</evidence>
<evidence type="ECO:0000313" key="1">
    <source>
        <dbReference type="EMBL" id="BBY59363.1"/>
    </source>
</evidence>
<dbReference type="KEGG" id="msar:MSAR_24990"/>
<evidence type="ECO:0008006" key="3">
    <source>
        <dbReference type="Google" id="ProtNLM"/>
    </source>
</evidence>
<dbReference type="Pfam" id="PF10014">
    <property type="entry name" value="2OG-Fe_Oxy_2"/>
    <property type="match status" value="1"/>
</dbReference>
<keyword evidence="2" id="KW-1185">Reference proteome</keyword>
<organism evidence="1 2">
    <name type="scientific">Mycolicibacterium sarraceniae</name>
    <dbReference type="NCBI Taxonomy" id="1534348"/>
    <lineage>
        <taxon>Bacteria</taxon>
        <taxon>Bacillati</taxon>
        <taxon>Actinomycetota</taxon>
        <taxon>Actinomycetes</taxon>
        <taxon>Mycobacteriales</taxon>
        <taxon>Mycobacteriaceae</taxon>
        <taxon>Mycolicibacterium</taxon>
    </lineage>
</organism>
<name>A0A7I7SRK7_9MYCO</name>
<accession>A0A7I7SRK7</accession>
<dbReference type="GO" id="GO:0051213">
    <property type="term" value="F:dioxygenase activity"/>
    <property type="evidence" value="ECO:0007669"/>
    <property type="project" value="InterPro"/>
</dbReference>
<dbReference type="Gene3D" id="2.60.120.620">
    <property type="entry name" value="q2cbj1_9rhob like domain"/>
    <property type="match status" value="1"/>
</dbReference>
<proteinExistence type="predicted"/>
<reference evidence="1 2" key="1">
    <citation type="journal article" date="2019" name="Emerg. Microbes Infect.">
        <title>Comprehensive subspecies identification of 175 nontuberculous mycobacteria species based on 7547 genomic profiles.</title>
        <authorList>
            <person name="Matsumoto Y."/>
            <person name="Kinjo T."/>
            <person name="Motooka D."/>
            <person name="Nabeya D."/>
            <person name="Jung N."/>
            <person name="Uechi K."/>
            <person name="Horii T."/>
            <person name="Iida T."/>
            <person name="Fujita J."/>
            <person name="Nakamura S."/>
        </authorList>
    </citation>
    <scope>NUCLEOTIDE SEQUENCE [LARGE SCALE GENOMIC DNA]</scope>
    <source>
        <strain evidence="1 2">JCM 30395</strain>
    </source>
</reference>
<dbReference type="InterPro" id="IPR018724">
    <property type="entry name" value="2OG-Fe_dioxygenase"/>
</dbReference>
<dbReference type="EMBL" id="AP022595">
    <property type="protein sequence ID" value="BBY59363.1"/>
    <property type="molecule type" value="Genomic_DNA"/>
</dbReference>
<dbReference type="AlphaFoldDB" id="A0A7I7SRK7"/>
<dbReference type="RefSeq" id="WP_163697309.1">
    <property type="nucleotide sequence ID" value="NZ_AP022595.1"/>
</dbReference>
<protein>
    <recommendedName>
        <fullName evidence="3">2OG-Fe dioxygenase family protein</fullName>
    </recommendedName>
</protein>
<dbReference type="Proteomes" id="UP000466445">
    <property type="component" value="Chromosome"/>
</dbReference>
<gene>
    <name evidence="1" type="ORF">MSAR_24990</name>
</gene>
<sequence>MTTSTTDNATISSIAAAMAQPGYLHLTATQTESLADASADDWSSFAAEWNHLVADRYMADGGTYRLRRYSSFTLDTTTGEFLQQPHSPYLQSMTVNHLNGGIERHFEPCTAAFCRNPVLRGLLPALGRAFTQAQGSHRWNIKLHPYRILATSKSAGQPAPEGRHRDGVTYITTLMISRCQITGGRSTVYTNTGSELTATTLLQRGELLLADDNTTLHSVTPILPAEGFDHGHRDVLVIAFTAETP</sequence>